<keyword evidence="3" id="KW-1185">Reference proteome</keyword>
<dbReference type="PANTHER" id="PTHR43101:SF1">
    <property type="entry name" value="BETA-FRUCTOSIDASE"/>
    <property type="match status" value="1"/>
</dbReference>
<feature type="domain" description="Glycosyl hydrolase family 32 C-terminal" evidence="1">
    <location>
        <begin position="29"/>
        <end position="123"/>
    </location>
</feature>
<sequence>MTPVREMELLRTETLENAWYSPGEAFHAGAKAFELIVNASCSFYDAAIFLEWNGEQQYSITYSSERGRVSVDRGGVDGIRMADWNPEGQLKWRIFVDASSIEVFCGNGEVVFSSRIYPKKNIHIRIGGEIQLHVTQYKLKRSIHYDEKLRQYLKNNFVTKTRLY</sequence>
<dbReference type="InterPro" id="IPR013320">
    <property type="entry name" value="ConA-like_dom_sf"/>
</dbReference>
<reference evidence="2" key="2">
    <citation type="submission" date="2022-10" db="EMBL/GenBank/DDBJ databases">
        <authorList>
            <consortium name="ENA_rothamsted_submissions"/>
            <consortium name="culmorum"/>
            <person name="King R."/>
        </authorList>
    </citation>
    <scope>NUCLEOTIDE SEQUENCE</scope>
</reference>
<proteinExistence type="predicted"/>
<name>A0A9N9QZD9_9NEOP</name>
<reference evidence="2" key="1">
    <citation type="submission" date="2021-12" db="EMBL/GenBank/DDBJ databases">
        <authorList>
            <person name="King R."/>
        </authorList>
    </citation>
    <scope>NUCLEOTIDE SEQUENCE</scope>
</reference>
<dbReference type="OrthoDB" id="202537at2759"/>
<dbReference type="SUPFAM" id="SSF49899">
    <property type="entry name" value="Concanavalin A-like lectins/glucanases"/>
    <property type="match status" value="1"/>
</dbReference>
<dbReference type="EMBL" id="OU893346">
    <property type="protein sequence ID" value="CAG9786367.1"/>
    <property type="molecule type" value="Genomic_DNA"/>
</dbReference>
<dbReference type="Proteomes" id="UP001153714">
    <property type="component" value="Chromosome 15"/>
</dbReference>
<dbReference type="AlphaFoldDB" id="A0A9N9QZD9"/>
<organism evidence="2 3">
    <name type="scientific">Diatraea saccharalis</name>
    <name type="common">sugarcane borer</name>
    <dbReference type="NCBI Taxonomy" id="40085"/>
    <lineage>
        <taxon>Eukaryota</taxon>
        <taxon>Metazoa</taxon>
        <taxon>Ecdysozoa</taxon>
        <taxon>Arthropoda</taxon>
        <taxon>Hexapoda</taxon>
        <taxon>Insecta</taxon>
        <taxon>Pterygota</taxon>
        <taxon>Neoptera</taxon>
        <taxon>Endopterygota</taxon>
        <taxon>Lepidoptera</taxon>
        <taxon>Glossata</taxon>
        <taxon>Ditrysia</taxon>
        <taxon>Pyraloidea</taxon>
        <taxon>Crambidae</taxon>
        <taxon>Crambinae</taxon>
        <taxon>Diatraea</taxon>
    </lineage>
</organism>
<dbReference type="Gene3D" id="2.60.120.560">
    <property type="entry name" value="Exo-inulinase, domain 1"/>
    <property type="match status" value="1"/>
</dbReference>
<dbReference type="InterPro" id="IPR013189">
    <property type="entry name" value="Glyco_hydro_32_C"/>
</dbReference>
<evidence type="ECO:0000259" key="1">
    <source>
        <dbReference type="Pfam" id="PF08244"/>
    </source>
</evidence>
<evidence type="ECO:0000313" key="2">
    <source>
        <dbReference type="EMBL" id="CAG9786367.1"/>
    </source>
</evidence>
<dbReference type="InterPro" id="IPR051214">
    <property type="entry name" value="GH32_Enzymes"/>
</dbReference>
<dbReference type="PANTHER" id="PTHR43101">
    <property type="entry name" value="BETA-FRUCTOSIDASE"/>
    <property type="match status" value="1"/>
</dbReference>
<dbReference type="Pfam" id="PF08244">
    <property type="entry name" value="Glyco_hydro_32C"/>
    <property type="match status" value="1"/>
</dbReference>
<evidence type="ECO:0000313" key="3">
    <source>
        <dbReference type="Proteomes" id="UP001153714"/>
    </source>
</evidence>
<accession>A0A9N9QZD9</accession>
<gene>
    <name evidence="2" type="ORF">DIATSA_LOCUS4321</name>
</gene>
<protein>
    <recommendedName>
        <fullName evidence="1">Glycosyl hydrolase family 32 C-terminal domain-containing protein</fullName>
    </recommendedName>
</protein>